<evidence type="ECO:0000256" key="6">
    <source>
        <dbReference type="ARBA" id="ARBA00023136"/>
    </source>
</evidence>
<feature type="transmembrane region" description="Helical" evidence="7">
    <location>
        <begin position="285"/>
        <end position="308"/>
    </location>
</feature>
<accession>A0A8J8MJG1</accession>
<feature type="transmembrane region" description="Helical" evidence="7">
    <location>
        <begin position="245"/>
        <end position="265"/>
    </location>
</feature>
<comment type="subcellular location">
    <subcellularLocation>
        <location evidence="1">Cell membrane</location>
        <topology evidence="1">Multi-pass membrane protein</topology>
    </subcellularLocation>
</comment>
<reference evidence="8" key="1">
    <citation type="submission" date="2020-07" db="EMBL/GenBank/DDBJ databases">
        <title>Vallitalea pronyensis genome.</title>
        <authorList>
            <person name="Postec A."/>
        </authorList>
    </citation>
    <scope>NUCLEOTIDE SEQUENCE</scope>
    <source>
        <strain evidence="8">FatNI3</strain>
    </source>
</reference>
<feature type="transmembrane region" description="Helical" evidence="7">
    <location>
        <begin position="360"/>
        <end position="382"/>
    </location>
</feature>
<dbReference type="InterPro" id="IPR048279">
    <property type="entry name" value="MdtK-like"/>
</dbReference>
<feature type="transmembrane region" description="Helical" evidence="7">
    <location>
        <begin position="142"/>
        <end position="160"/>
    </location>
</feature>
<organism evidence="8 9">
    <name type="scientific">Vallitalea pronyensis</name>
    <dbReference type="NCBI Taxonomy" id="1348613"/>
    <lineage>
        <taxon>Bacteria</taxon>
        <taxon>Bacillati</taxon>
        <taxon>Bacillota</taxon>
        <taxon>Clostridia</taxon>
        <taxon>Lachnospirales</taxon>
        <taxon>Vallitaleaceae</taxon>
        <taxon>Vallitalea</taxon>
    </lineage>
</organism>
<dbReference type="GO" id="GO:0015297">
    <property type="term" value="F:antiporter activity"/>
    <property type="evidence" value="ECO:0007669"/>
    <property type="project" value="InterPro"/>
</dbReference>
<feature type="transmembrane region" description="Helical" evidence="7">
    <location>
        <begin position="56"/>
        <end position="78"/>
    </location>
</feature>
<evidence type="ECO:0000313" key="8">
    <source>
        <dbReference type="EMBL" id="QUI22775.1"/>
    </source>
</evidence>
<dbReference type="RefSeq" id="WP_212698270.1">
    <property type="nucleotide sequence ID" value="NZ_CP058649.1"/>
</dbReference>
<protein>
    <submittedName>
        <fullName evidence="8">MATE family efflux transporter</fullName>
    </submittedName>
</protein>
<dbReference type="EMBL" id="CP058649">
    <property type="protein sequence ID" value="QUI22775.1"/>
    <property type="molecule type" value="Genomic_DNA"/>
</dbReference>
<evidence type="ECO:0000256" key="7">
    <source>
        <dbReference type="SAM" id="Phobius"/>
    </source>
</evidence>
<dbReference type="GO" id="GO:0042910">
    <property type="term" value="F:xenobiotic transmembrane transporter activity"/>
    <property type="evidence" value="ECO:0007669"/>
    <property type="project" value="InterPro"/>
</dbReference>
<evidence type="ECO:0000256" key="4">
    <source>
        <dbReference type="ARBA" id="ARBA00022692"/>
    </source>
</evidence>
<dbReference type="Proteomes" id="UP000683246">
    <property type="component" value="Chromosome"/>
</dbReference>
<dbReference type="AlphaFoldDB" id="A0A8J8MJG1"/>
<feature type="transmembrane region" description="Helical" evidence="7">
    <location>
        <begin position="328"/>
        <end position="348"/>
    </location>
</feature>
<feature type="transmembrane region" description="Helical" evidence="7">
    <location>
        <begin position="394"/>
        <end position="413"/>
    </location>
</feature>
<gene>
    <name evidence="8" type="ORF">HZI73_10950</name>
</gene>
<evidence type="ECO:0000256" key="5">
    <source>
        <dbReference type="ARBA" id="ARBA00022989"/>
    </source>
</evidence>
<feature type="transmembrane region" description="Helical" evidence="7">
    <location>
        <begin position="99"/>
        <end position="122"/>
    </location>
</feature>
<keyword evidence="6 7" id="KW-0472">Membrane</keyword>
<dbReference type="PIRSF" id="PIRSF006603">
    <property type="entry name" value="DinF"/>
    <property type="match status" value="1"/>
</dbReference>
<feature type="transmembrane region" description="Helical" evidence="7">
    <location>
        <begin position="201"/>
        <end position="221"/>
    </location>
</feature>
<keyword evidence="4 7" id="KW-0812">Transmembrane</keyword>
<keyword evidence="5 7" id="KW-1133">Transmembrane helix</keyword>
<evidence type="ECO:0000313" key="9">
    <source>
        <dbReference type="Proteomes" id="UP000683246"/>
    </source>
</evidence>
<keyword evidence="2" id="KW-0813">Transport</keyword>
<dbReference type="PANTHER" id="PTHR43549:SF2">
    <property type="entry name" value="MULTIDRUG RESISTANCE PROTEIN NORM-RELATED"/>
    <property type="match status" value="1"/>
</dbReference>
<name>A0A8J8MJG1_9FIRM</name>
<dbReference type="InterPro" id="IPR002528">
    <property type="entry name" value="MATE_fam"/>
</dbReference>
<dbReference type="NCBIfam" id="TIGR00797">
    <property type="entry name" value="matE"/>
    <property type="match status" value="1"/>
</dbReference>
<feature type="transmembrane region" description="Helical" evidence="7">
    <location>
        <begin position="20"/>
        <end position="36"/>
    </location>
</feature>
<evidence type="ECO:0000256" key="2">
    <source>
        <dbReference type="ARBA" id="ARBA00022448"/>
    </source>
</evidence>
<dbReference type="Pfam" id="PF01554">
    <property type="entry name" value="MatE"/>
    <property type="match status" value="2"/>
</dbReference>
<dbReference type="KEGG" id="vpy:HZI73_10950"/>
<feature type="transmembrane region" description="Helical" evidence="7">
    <location>
        <begin position="425"/>
        <end position="444"/>
    </location>
</feature>
<dbReference type="GO" id="GO:0005886">
    <property type="term" value="C:plasma membrane"/>
    <property type="evidence" value="ECO:0007669"/>
    <property type="project" value="UniProtKB-SubCell"/>
</dbReference>
<dbReference type="PANTHER" id="PTHR43549">
    <property type="entry name" value="MULTIDRUG RESISTANCE PROTEIN YPNP-RELATED"/>
    <property type="match status" value="1"/>
</dbReference>
<evidence type="ECO:0000256" key="3">
    <source>
        <dbReference type="ARBA" id="ARBA00022475"/>
    </source>
</evidence>
<proteinExistence type="predicted"/>
<evidence type="ECO:0000256" key="1">
    <source>
        <dbReference type="ARBA" id="ARBA00004651"/>
    </source>
</evidence>
<keyword evidence="9" id="KW-1185">Reference proteome</keyword>
<feature type="transmembrane region" description="Helical" evidence="7">
    <location>
        <begin position="172"/>
        <end position="195"/>
    </location>
</feature>
<sequence length="461" mass="50897">MKNDVTPLTNIDNMLTEKPLTLLFRLGVPAVFMALLDELNSFIDAIFMGNYFGSDAVSSMAIVLPIMLVMVALSTLFSEGASMAISRFLGAKKIEKANMYFTNTVIMTLIISAMMGIVFYFLIPHITGLFRVTQGVQSFANIYLKVLSLGMPIFMLVIILGKMIYTEGKTKFLLMTTLIQLILNVIINYVLIVVLRVGVMGAALGTLAAQLLQIIMLIMYIRSDKMILSFNYKLCHFSKAYFKEVFRLGFPIFLSMLLLSVTMGIESKVVASFGSAALSVQTITGYVFTISSSIAGGIMGVAVVMLGYSVGAQHKKRFFTILKQSAMVVFVIVSVLNLILVLNSSWVVSLFTDSIRVMNLIHYPALIYGLTAPFIFTTNVVLYAMQPIGMEKTATILFTLQQVVLFLPLLFLFKNFGMVHALSAQPLSETIGGVMTLILIPLFIKRAKTILQDNKVHPLSS</sequence>
<dbReference type="InterPro" id="IPR052031">
    <property type="entry name" value="Membrane_Transporter-Flippase"/>
</dbReference>
<keyword evidence="3" id="KW-1003">Cell membrane</keyword>